<accession>A0A4Q9QZH4</accession>
<gene>
    <name evidence="2" type="ORF">DNK44_16100</name>
</gene>
<dbReference type="OrthoDB" id="6915623at2"/>
<dbReference type="Proteomes" id="UP000293172">
    <property type="component" value="Unassembled WGS sequence"/>
</dbReference>
<evidence type="ECO:0000256" key="1">
    <source>
        <dbReference type="SAM" id="Phobius"/>
    </source>
</evidence>
<dbReference type="RefSeq" id="WP_131198476.1">
    <property type="nucleotide sequence ID" value="NZ_QJUL01000023.1"/>
</dbReference>
<feature type="transmembrane region" description="Helical" evidence="1">
    <location>
        <begin position="49"/>
        <end position="69"/>
    </location>
</feature>
<organism evidence="2 3">
    <name type="scientific">Phytopseudomonas dryadis</name>
    <dbReference type="NCBI Taxonomy" id="2487520"/>
    <lineage>
        <taxon>Bacteria</taxon>
        <taxon>Pseudomonadati</taxon>
        <taxon>Pseudomonadota</taxon>
        <taxon>Gammaproteobacteria</taxon>
        <taxon>Pseudomonadales</taxon>
        <taxon>Pseudomonadaceae</taxon>
        <taxon>Phytopseudomonas</taxon>
    </lineage>
</organism>
<keyword evidence="1" id="KW-0472">Membrane</keyword>
<evidence type="ECO:0000313" key="3">
    <source>
        <dbReference type="Proteomes" id="UP000293172"/>
    </source>
</evidence>
<name>A0A4Q9QZH4_9GAMM</name>
<comment type="caution">
    <text evidence="2">The sequence shown here is derived from an EMBL/GenBank/DDBJ whole genome shotgun (WGS) entry which is preliminary data.</text>
</comment>
<keyword evidence="1" id="KW-1133">Transmembrane helix</keyword>
<dbReference type="AlphaFoldDB" id="A0A4Q9QZH4"/>
<sequence length="98" mass="10191">MAARKSSAPTGAWRAVVLRILAAVLGGYAVAYAFTAALARLLPLAKVDALIVASLLSFAIYTLAILWAFCAASVWRAWAGMGVALPLAAIGFWPWAGA</sequence>
<protein>
    <submittedName>
        <fullName evidence="2">Iron transporter</fullName>
    </submittedName>
</protein>
<proteinExistence type="predicted"/>
<reference evidence="2 3" key="1">
    <citation type="submission" date="2018-06" db="EMBL/GenBank/DDBJ databases">
        <title>Three novel Pseudomonas species isolated from symptomatic oak.</title>
        <authorList>
            <person name="Bueno-Gonzalez V."/>
            <person name="Brady C."/>
        </authorList>
    </citation>
    <scope>NUCLEOTIDE SEQUENCE [LARGE SCALE GENOMIC DNA]</scope>
    <source>
        <strain evidence="2 3">P6B</strain>
    </source>
</reference>
<keyword evidence="1" id="KW-0812">Transmembrane</keyword>
<feature type="transmembrane region" description="Helical" evidence="1">
    <location>
        <begin position="20"/>
        <end position="42"/>
    </location>
</feature>
<evidence type="ECO:0000313" key="2">
    <source>
        <dbReference type="EMBL" id="TBU90017.1"/>
    </source>
</evidence>
<feature type="transmembrane region" description="Helical" evidence="1">
    <location>
        <begin position="75"/>
        <end position="96"/>
    </location>
</feature>
<dbReference type="EMBL" id="QJUL01000023">
    <property type="protein sequence ID" value="TBU90017.1"/>
    <property type="molecule type" value="Genomic_DNA"/>
</dbReference>